<dbReference type="Proteomes" id="UP000004642">
    <property type="component" value="Unassembled WGS sequence"/>
</dbReference>
<dbReference type="InterPro" id="IPR036316">
    <property type="entry name" value="Pili_assmbl_chap_C_dom_sf"/>
</dbReference>
<dbReference type="NCBIfam" id="NF011785">
    <property type="entry name" value="PRK15249.1"/>
    <property type="match status" value="1"/>
</dbReference>
<dbReference type="InterPro" id="IPR018046">
    <property type="entry name" value="Pili_assmbl_chaperone_CS"/>
</dbReference>
<feature type="domain" description="Pili assembly chaperone N-terminal" evidence="10">
    <location>
        <begin position="46"/>
        <end position="170"/>
    </location>
</feature>
<dbReference type="GO" id="GO:0071555">
    <property type="term" value="P:cell wall organization"/>
    <property type="evidence" value="ECO:0007669"/>
    <property type="project" value="InterPro"/>
</dbReference>
<name>G5LJL3_SALET</name>
<keyword evidence="9" id="KW-1133">Transmembrane helix</keyword>
<evidence type="ECO:0000259" key="11">
    <source>
        <dbReference type="Pfam" id="PF02753"/>
    </source>
</evidence>
<evidence type="ECO:0000256" key="9">
    <source>
        <dbReference type="SAM" id="Phobius"/>
    </source>
</evidence>
<keyword evidence="3" id="KW-1029">Fimbrium biogenesis</keyword>
<comment type="subcellular location">
    <subcellularLocation>
        <location evidence="1 8">Periplasm</location>
    </subcellularLocation>
</comment>
<dbReference type="InterPro" id="IPR016148">
    <property type="entry name" value="Pili_assmbl_chaperone_C"/>
</dbReference>
<sequence>LALKRQTIFNRQGVVEMKMDTRHSALYYLIVFLFLALPATASWASVTILGSRIIYPSTASSVDVQLKNNDAIPYIVQTWFDDGDMNTSPENSSAMPFIATPPVFRIQPKAGQVVRVIYNNTKKLPQDRESVFWFNVLQVPPTNIGSDSGQNKMLVMLRSRIKLFYRPDGLGKPDNLAKKLQIKTVNKGSGKSGIVIVNPQPWFASLSNLNVKVNGASYNLDADMIAPFSSQTWWLPGKRSLKSFSGTVTVTLVNDLGARISESYDVPHH</sequence>
<gene>
    <name evidence="12" type="ORF">LTSEALA_0496</name>
</gene>
<dbReference type="PANTHER" id="PTHR30251:SF25">
    <property type="entry name" value="FIMBRIAE CHAPARONE"/>
    <property type="match status" value="1"/>
</dbReference>
<evidence type="ECO:0000256" key="1">
    <source>
        <dbReference type="ARBA" id="ARBA00004418"/>
    </source>
</evidence>
<organism evidence="12 13">
    <name type="scientific">Salmonella enterica subsp. enterica serovar Alachua str. R6-377</name>
    <dbReference type="NCBI Taxonomy" id="913241"/>
    <lineage>
        <taxon>Bacteria</taxon>
        <taxon>Pseudomonadati</taxon>
        <taxon>Pseudomonadota</taxon>
        <taxon>Gammaproteobacteria</taxon>
        <taxon>Enterobacterales</taxon>
        <taxon>Enterobacteriaceae</taxon>
        <taxon>Salmonella</taxon>
    </lineage>
</organism>
<keyword evidence="9" id="KW-0472">Membrane</keyword>
<dbReference type="InterPro" id="IPR013783">
    <property type="entry name" value="Ig-like_fold"/>
</dbReference>
<evidence type="ECO:0000256" key="6">
    <source>
        <dbReference type="ARBA" id="ARBA00023186"/>
    </source>
</evidence>
<dbReference type="EMBL" id="AFCJ01000222">
    <property type="protein sequence ID" value="EHC45133.1"/>
    <property type="molecule type" value="Genomic_DNA"/>
</dbReference>
<keyword evidence="6 8" id="KW-0143">Chaperone</keyword>
<reference evidence="12 13" key="1">
    <citation type="journal article" date="2011" name="BMC Genomics">
        <title>Genome sequencing reveals diversification of virulence factor content and possible host adaptation in distinct subpopulations of Salmonella enterica.</title>
        <authorList>
            <person name="den Bakker H.C."/>
            <person name="Moreno Switt A.I."/>
            <person name="Govoni G."/>
            <person name="Cummings C.A."/>
            <person name="Ranieri M.L."/>
            <person name="Degoricija L."/>
            <person name="Hoelzer K."/>
            <person name="Rodriguez-Rivera L.D."/>
            <person name="Brown S."/>
            <person name="Bolchacova E."/>
            <person name="Furtado M.R."/>
            <person name="Wiedmann M."/>
        </authorList>
    </citation>
    <scope>NUCLEOTIDE SEQUENCE [LARGE SCALE GENOMIC DNA]</scope>
    <source>
        <strain evidence="12 13">R6-377</strain>
    </source>
</reference>
<feature type="domain" description="Pili assembly chaperone C-terminal" evidence="11">
    <location>
        <begin position="196"/>
        <end position="260"/>
    </location>
</feature>
<dbReference type="PRINTS" id="PR00969">
    <property type="entry name" value="CHAPERONPILI"/>
</dbReference>
<evidence type="ECO:0000256" key="5">
    <source>
        <dbReference type="ARBA" id="ARBA00022764"/>
    </source>
</evidence>
<dbReference type="InterPro" id="IPR008962">
    <property type="entry name" value="PapD-like_sf"/>
</dbReference>
<dbReference type="InterPro" id="IPR050643">
    <property type="entry name" value="Periplasmic_pilus_chap"/>
</dbReference>
<accession>G5LJL3</accession>
<evidence type="ECO:0000256" key="2">
    <source>
        <dbReference type="ARBA" id="ARBA00007399"/>
    </source>
</evidence>
<evidence type="ECO:0000313" key="12">
    <source>
        <dbReference type="EMBL" id="EHC45133.1"/>
    </source>
</evidence>
<feature type="non-terminal residue" evidence="12">
    <location>
        <position position="1"/>
    </location>
</feature>
<keyword evidence="4" id="KW-0732">Signal</keyword>
<keyword evidence="5" id="KW-0574">Periplasm</keyword>
<protein>
    <submittedName>
        <fullName evidence="12">Fimbrial chaperone protein</fullName>
    </submittedName>
</protein>
<keyword evidence="9" id="KW-0812">Transmembrane</keyword>
<feature type="transmembrane region" description="Helical" evidence="9">
    <location>
        <begin position="26"/>
        <end position="46"/>
    </location>
</feature>
<dbReference type="PATRIC" id="fig|913241.3.peg.388"/>
<evidence type="ECO:0000256" key="7">
    <source>
        <dbReference type="ARBA" id="ARBA00023319"/>
    </source>
</evidence>
<dbReference type="SUPFAM" id="SSF49584">
    <property type="entry name" value="Periplasmic chaperone C-domain"/>
    <property type="match status" value="1"/>
</dbReference>
<dbReference type="SUPFAM" id="SSF49354">
    <property type="entry name" value="PapD-like"/>
    <property type="match status" value="1"/>
</dbReference>
<comment type="caution">
    <text evidence="12">The sequence shown here is derived from an EMBL/GenBank/DDBJ whole genome shotgun (WGS) entry which is preliminary data.</text>
</comment>
<dbReference type="FunFam" id="2.60.40.10:FF:000458">
    <property type="entry name" value="Molecular chaperone FimC"/>
    <property type="match status" value="1"/>
</dbReference>
<evidence type="ECO:0000259" key="10">
    <source>
        <dbReference type="Pfam" id="PF00345"/>
    </source>
</evidence>
<dbReference type="Gene3D" id="2.60.40.10">
    <property type="entry name" value="Immunoglobulins"/>
    <property type="match status" value="2"/>
</dbReference>
<keyword evidence="7" id="KW-0393">Immunoglobulin domain</keyword>
<dbReference type="PROSITE" id="PS00635">
    <property type="entry name" value="PILI_CHAPERONE"/>
    <property type="match status" value="1"/>
</dbReference>
<proteinExistence type="inferred from homology"/>
<dbReference type="AlphaFoldDB" id="G5LJL3"/>
<evidence type="ECO:0000256" key="8">
    <source>
        <dbReference type="RuleBase" id="RU003918"/>
    </source>
</evidence>
<dbReference type="PANTHER" id="PTHR30251">
    <property type="entry name" value="PILUS ASSEMBLY CHAPERONE"/>
    <property type="match status" value="1"/>
</dbReference>
<dbReference type="GO" id="GO:0030288">
    <property type="term" value="C:outer membrane-bounded periplasmic space"/>
    <property type="evidence" value="ECO:0007669"/>
    <property type="project" value="InterPro"/>
</dbReference>
<dbReference type="InterPro" id="IPR016147">
    <property type="entry name" value="Pili_assmbl_chaperone_N"/>
</dbReference>
<evidence type="ECO:0000256" key="3">
    <source>
        <dbReference type="ARBA" id="ARBA00022558"/>
    </source>
</evidence>
<evidence type="ECO:0000313" key="13">
    <source>
        <dbReference type="Proteomes" id="UP000004642"/>
    </source>
</evidence>
<dbReference type="Pfam" id="PF02753">
    <property type="entry name" value="PapD_C"/>
    <property type="match status" value="1"/>
</dbReference>
<dbReference type="Pfam" id="PF00345">
    <property type="entry name" value="PapD_N"/>
    <property type="match status" value="1"/>
</dbReference>
<comment type="similarity">
    <text evidence="2 8">Belongs to the periplasmic pilus chaperone family.</text>
</comment>
<evidence type="ECO:0000256" key="4">
    <source>
        <dbReference type="ARBA" id="ARBA00022729"/>
    </source>
</evidence>
<dbReference type="InterPro" id="IPR001829">
    <property type="entry name" value="Pili_assmbl_chaperone_bac"/>
</dbReference>